<dbReference type="Proteomes" id="UP000541558">
    <property type="component" value="Unassembled WGS sequence"/>
</dbReference>
<evidence type="ECO:0000313" key="2">
    <source>
        <dbReference type="EMBL" id="KAF5328963.1"/>
    </source>
</evidence>
<dbReference type="EMBL" id="JAACJK010000124">
    <property type="protein sequence ID" value="KAF5328963.1"/>
    <property type="molecule type" value="Genomic_DNA"/>
</dbReference>
<feature type="compositionally biased region" description="Polar residues" evidence="1">
    <location>
        <begin position="19"/>
        <end position="31"/>
    </location>
</feature>
<gene>
    <name evidence="2" type="ORF">D9611_013514</name>
</gene>
<keyword evidence="3" id="KW-1185">Reference proteome</keyword>
<comment type="caution">
    <text evidence="2">The sequence shown here is derived from an EMBL/GenBank/DDBJ whole genome shotgun (WGS) entry which is preliminary data.</text>
</comment>
<name>A0A8H5FA96_9AGAR</name>
<organism evidence="2 3">
    <name type="scientific">Ephemerocybe angulata</name>
    <dbReference type="NCBI Taxonomy" id="980116"/>
    <lineage>
        <taxon>Eukaryota</taxon>
        <taxon>Fungi</taxon>
        <taxon>Dikarya</taxon>
        <taxon>Basidiomycota</taxon>
        <taxon>Agaricomycotina</taxon>
        <taxon>Agaricomycetes</taxon>
        <taxon>Agaricomycetidae</taxon>
        <taxon>Agaricales</taxon>
        <taxon>Agaricineae</taxon>
        <taxon>Psathyrellaceae</taxon>
        <taxon>Ephemerocybe</taxon>
    </lineage>
</organism>
<evidence type="ECO:0000313" key="3">
    <source>
        <dbReference type="Proteomes" id="UP000541558"/>
    </source>
</evidence>
<accession>A0A8H5FA96</accession>
<proteinExistence type="predicted"/>
<protein>
    <submittedName>
        <fullName evidence="2">Uncharacterized protein</fullName>
    </submittedName>
</protein>
<sequence length="129" mass="14197">MVSTSFAFTMTCIMEHSASSSTTFAHRTSQPPRTPSELERPLARRTLLSSANQSGVSTPSSISRYIAQHTSDLWLVELHPSPHRNPQVRSRAADFSAVAFLEDDSTLFNPRFSAPVDTLHILLKANLSA</sequence>
<feature type="region of interest" description="Disordered" evidence="1">
    <location>
        <begin position="19"/>
        <end position="41"/>
    </location>
</feature>
<evidence type="ECO:0000256" key="1">
    <source>
        <dbReference type="SAM" id="MobiDB-lite"/>
    </source>
</evidence>
<reference evidence="2 3" key="1">
    <citation type="journal article" date="2020" name="ISME J.">
        <title>Uncovering the hidden diversity of litter-decomposition mechanisms in mushroom-forming fungi.</title>
        <authorList>
            <person name="Floudas D."/>
            <person name="Bentzer J."/>
            <person name="Ahren D."/>
            <person name="Johansson T."/>
            <person name="Persson P."/>
            <person name="Tunlid A."/>
        </authorList>
    </citation>
    <scope>NUCLEOTIDE SEQUENCE [LARGE SCALE GENOMIC DNA]</scope>
    <source>
        <strain evidence="2 3">CBS 175.51</strain>
    </source>
</reference>
<dbReference type="AlphaFoldDB" id="A0A8H5FA96"/>